<feature type="domain" description="Ig-like" evidence="3">
    <location>
        <begin position="1380"/>
        <end position="1450"/>
    </location>
</feature>
<dbReference type="InterPro" id="IPR022409">
    <property type="entry name" value="PKD/Chitinase_dom"/>
</dbReference>
<dbReference type="SMART" id="SM00409">
    <property type="entry name" value="IG"/>
    <property type="match status" value="7"/>
</dbReference>
<dbReference type="PROSITE" id="PS50835">
    <property type="entry name" value="IG_LIKE"/>
    <property type="match status" value="5"/>
</dbReference>
<keyword evidence="1" id="KW-0732">Signal</keyword>
<dbReference type="GO" id="GO:0007156">
    <property type="term" value="P:homophilic cell adhesion via plasma membrane adhesion molecules"/>
    <property type="evidence" value="ECO:0007669"/>
    <property type="project" value="TreeGrafter"/>
</dbReference>
<comment type="caution">
    <text evidence="4">The sequence shown here is derived from an EMBL/GenBank/DDBJ whole genome shotgun (WGS) entry which is preliminary data.</text>
</comment>
<dbReference type="SUPFAM" id="SSF48726">
    <property type="entry name" value="Immunoglobulin"/>
    <property type="match status" value="6"/>
</dbReference>
<evidence type="ECO:0000259" key="3">
    <source>
        <dbReference type="PROSITE" id="PS50835"/>
    </source>
</evidence>
<dbReference type="InterPro" id="IPR035986">
    <property type="entry name" value="PKD_dom_sf"/>
</dbReference>
<dbReference type="EMBL" id="QBKQ01000001">
    <property type="protein sequence ID" value="PTX44228.1"/>
    <property type="molecule type" value="Genomic_DNA"/>
</dbReference>
<feature type="domain" description="Ig-like" evidence="3">
    <location>
        <begin position="848"/>
        <end position="927"/>
    </location>
</feature>
<dbReference type="GO" id="GO:0004553">
    <property type="term" value="F:hydrolase activity, hydrolyzing O-glycosyl compounds"/>
    <property type="evidence" value="ECO:0007669"/>
    <property type="project" value="UniProtKB-ARBA"/>
</dbReference>
<dbReference type="PANTHER" id="PTHR45080">
    <property type="entry name" value="CONTACTIN 5"/>
    <property type="match status" value="1"/>
</dbReference>
<dbReference type="Gene3D" id="2.60.40.2700">
    <property type="match status" value="1"/>
</dbReference>
<dbReference type="InterPro" id="IPR045829">
    <property type="entry name" value="PKD_6"/>
</dbReference>
<dbReference type="InterPro" id="IPR007110">
    <property type="entry name" value="Ig-like_dom"/>
</dbReference>
<dbReference type="InterPro" id="IPR050958">
    <property type="entry name" value="Cell_Adh-Cytoskel_Orgn"/>
</dbReference>
<dbReference type="SUPFAM" id="SSF49899">
    <property type="entry name" value="Concanavalin A-like lectins/glucanases"/>
    <property type="match status" value="1"/>
</dbReference>
<proteinExistence type="predicted"/>
<protein>
    <submittedName>
        <fullName evidence="4">Ig-like domain-containing protein</fullName>
    </submittedName>
</protein>
<reference evidence="4 5" key="1">
    <citation type="submission" date="2018-04" db="EMBL/GenBank/DDBJ databases">
        <title>Genomic Encyclopedia of Archaeal and Bacterial Type Strains, Phase II (KMG-II): from individual species to whole genera.</title>
        <authorList>
            <person name="Goeker M."/>
        </authorList>
    </citation>
    <scope>NUCLEOTIDE SEQUENCE [LARGE SCALE GENOMIC DNA]</scope>
    <source>
        <strain evidence="4 5">DSM 23082</strain>
    </source>
</reference>
<feature type="domain" description="Ig-like" evidence="3">
    <location>
        <begin position="1091"/>
        <end position="1189"/>
    </location>
</feature>
<dbReference type="Pfam" id="PF19081">
    <property type="entry name" value="Ig_7"/>
    <property type="match status" value="1"/>
</dbReference>
<dbReference type="InterPro" id="IPR026444">
    <property type="entry name" value="Secre_tail"/>
</dbReference>
<dbReference type="SMART" id="SM00089">
    <property type="entry name" value="PKD"/>
    <property type="match status" value="4"/>
</dbReference>
<dbReference type="InterPro" id="IPR013098">
    <property type="entry name" value="Ig_I-set"/>
</dbReference>
<evidence type="ECO:0000313" key="5">
    <source>
        <dbReference type="Proteomes" id="UP000244174"/>
    </source>
</evidence>
<organism evidence="4 5">
    <name type="scientific">Christiangramia gaetbulicola</name>
    <dbReference type="NCBI Taxonomy" id="703340"/>
    <lineage>
        <taxon>Bacteria</taxon>
        <taxon>Pseudomonadati</taxon>
        <taxon>Bacteroidota</taxon>
        <taxon>Flavobacteriia</taxon>
        <taxon>Flavobacteriales</taxon>
        <taxon>Flavobacteriaceae</taxon>
        <taxon>Christiangramia</taxon>
    </lineage>
</organism>
<evidence type="ECO:0000256" key="1">
    <source>
        <dbReference type="ARBA" id="ARBA00022729"/>
    </source>
</evidence>
<dbReference type="InterPro" id="IPR036179">
    <property type="entry name" value="Ig-like_dom_sf"/>
</dbReference>
<dbReference type="Pfam" id="PF19408">
    <property type="entry name" value="PKD_6"/>
    <property type="match status" value="1"/>
</dbReference>
<dbReference type="SUPFAM" id="SSF49299">
    <property type="entry name" value="PKD domain"/>
    <property type="match status" value="1"/>
</dbReference>
<dbReference type="InterPro" id="IPR013320">
    <property type="entry name" value="ConA-like_dom_sf"/>
</dbReference>
<dbReference type="PANTHER" id="PTHR45080:SF8">
    <property type="entry name" value="IG-LIKE DOMAIN-CONTAINING PROTEIN"/>
    <property type="match status" value="1"/>
</dbReference>
<feature type="domain" description="Ig-like" evidence="3">
    <location>
        <begin position="1206"/>
        <end position="1272"/>
    </location>
</feature>
<dbReference type="GO" id="GO:0005886">
    <property type="term" value="C:plasma membrane"/>
    <property type="evidence" value="ECO:0007669"/>
    <property type="project" value="TreeGrafter"/>
</dbReference>
<dbReference type="RefSeq" id="WP_108170202.1">
    <property type="nucleotide sequence ID" value="NZ_QBKQ01000001.1"/>
</dbReference>
<dbReference type="NCBIfam" id="TIGR04183">
    <property type="entry name" value="Por_Secre_tail"/>
    <property type="match status" value="1"/>
</dbReference>
<evidence type="ECO:0000313" key="4">
    <source>
        <dbReference type="EMBL" id="PTX44228.1"/>
    </source>
</evidence>
<dbReference type="GO" id="GO:0005975">
    <property type="term" value="P:carbohydrate metabolic process"/>
    <property type="evidence" value="ECO:0007669"/>
    <property type="project" value="UniProtKB-ARBA"/>
</dbReference>
<dbReference type="Pfam" id="PF13927">
    <property type="entry name" value="Ig_3"/>
    <property type="match status" value="1"/>
</dbReference>
<evidence type="ECO:0000256" key="2">
    <source>
        <dbReference type="ARBA" id="ARBA00023157"/>
    </source>
</evidence>
<sequence length="3391" mass="357723">MGKKLHGNFLLFLLFLPILTWGQCPSSVTISADPSNTICEGTTVEFTANHSDGENLQYQWQVNGVNVSGKTDKTSPLSNLKNGDQIRVVIKSSSDTDCTFTSDFYTINVNALSTVDAGGAITAICQGATTVALGGSFGGGATAAVWSDGGAGGTFINNSGSNPGNTTYTASAAANGNITLTLTTSGGSCGSVTASKTLTVNPNPTVNAGGALTAICQGATTIALGGSFGGGATGAVWSDGGAGGTFTNNSGNNPGSTTYTAAANAPATVTLTLTTSGGSCGTLSASKTLTVNPNPTVNAGGAVPAICQGGTTAALGGSFGGGATSAIWTDGGAGGTFSNPNNPNSTYTAAANAPSTVTLTLTTSGGSCGSVSASKTLTVNPNPTVNAGGALTAICQGGTTASLGGSFGGGATSAIWSDGGAGGTFTNNSGNNPGNTTYTAAANAPATVTLTLTTSGGSCGNVSASKTLTVNQNPTVNAGGSVPAICQGGTTIALGGSFGGGATSATWSDGSAGGTFSNPNNPNSTYTAAANAPATITLTLTTSGGFCGTLSASKTINVTPTVIPSVSISASNDNICSSNGQPVTFTATPVNGGSNPTYQWFRNSTPISGATGSTYTATSAQTGNTISVRMTSNAPCAAPNPVNSNGIQLKVFPQAPENWTGNNGKITLPASVCPPANEIDISIPAVANAEYYQWTLPPGFSIVPGYEGKNVIKVKVDATANVGKNQTVTVQAFNPCGSNGSKSASLNIDNFTGVTVPSPTATVCAGNSITVVGTLRGNAAFGTWTASTGNFTNVVTSGTNPTTVTATYTPSITEGTVDLTITTNAPTGNGCSNSPGTAKITLTVNAPPSITTQPIASQTLCSGNTATFNVAATGTGLTYQWQKNGTNISGANGASFNLNNITTADAGNYQVVITGKNPCTSVTSNVSELIVNEAVAITNQPVEQTICSGNTAEFSVSATGTGLTYQWQKDGIDITNATNATFSIPNATPGNNGKYKVIVSGANPCQAVTSNEVDLVVNEIVAITTQPVPSQTLCSGSTAEFSVEATGTGLAYQWQLDGEDIENATGASLSISEIAANDAGTYTVIISGTDPCETLTSEESVLTVNEIVEINTQPASQVLCSGSTAEFSVEATGTGLAYQWQLDGEDIENATESTLSIANITDANAGDYTVIVSGTDPCEAVTSETANLTVNDIVVIDTQPVSQEICSGSDVIFGMEASGTGLTYQWQKNGNDISGAQDASLSITGATPADAGEYTVVVTGTDPCEPVTSEIANLIVNEPVLITSEPEPSQSVCAGFPVSLSVEATGTGLTYEWLKDGTSTGITTSTLTIDQASIEDNGIYTVKVYGTDPCSSQTSTSAEIIVNQDIIIDSQPQPEVITCEGESSIVLSVSVTGDISNYLWRKDGIPISDPAKYAGEETAQLTISNISTEDAGNYDVVISSPDGSCSQIISNPGVLIVSELPEIEAIGAYYEACFDGSTPINITTGALVDESKAIIEWSVPSGTGTISNPNSLTGATFTPDENFDESNPVIITLKAFGINGCSAEEVSATKELTFSRQPVLNSFSYTASEFCASINSGQNPNLTGENNFQGGTFSAVYNDGGSGTLNIDSNTGVITPAGSTVGSYTVTYTTPDDGICNPVSSSFDVTIGPLPIADFSYPDSPFCSNSENPLPTMATGAEKGVFSSTTGLAFVDTSTGEIDLASSEPGTYTITNTIAPAGGCEEVTATTDITITKLPVAIFSYQDTPYCSNDPNPIVTLGSDAQHGEYTSTEGLVFANSNTGEIDMAASTPGAYTVTNTIVAANGCEEVTATANITITKLPVADFSYANLNEENAVCISEMVLSIGEEPDPNGTYSSTTLDSFLDVNTGEINWGVISQIPVGEHTITYTIPESEGCPEVSHSETIRVDALPEGGALAWDNDERIFLTCEVQTNTLNEVLSLSGQSGQIMEWQYRTVSSGVWQTYDSQNPSINRDDFESILGNSVESTVFRVRIANGACDDPDNPVYSQTAILSVIPDDIKPSPVESDPDVLCYNELVTLSSETGYGSEAGKFEGGAFDQAGLDNNGSGWNFTNPDGSPFNFEGSVNNGRSSTWGRMNPHGSDPANEKVYNANIPNPELEGTMVNYRTYSGNAGNKGFALVTGDNDSHMETPVFSLTGLDEAILTWDQAYNLTENAVIMVEISRNGGNSYPLGYPIPELEDINFSHQDIIYFKVGDGTISTGSSGNFDHFGEGDPGINQMSIDLGDYLGETNLRVRFTFIGTIDGDVWAVDNIKVPDGPQKVQLIWYYDHSPETGSFDPNDPDLEQIGEVNQTTVSYPQNGNDWPTLGWNDFEVRTALILDSNGDPCESINNFETIQVFVFDKYTSTVTAEAGECGNTRVQLSATVTGDFQGDVTSELIPLSENEDPPTTVDGYKGVWVITGEGEYTLINPDGTTTPDPINNPNAILEAEGLGDFSFSYELIPTAVYPDNYKDETLRGQLVENLGCPPESNIVEVQIPECTTLDFDGVDDYVSIEDIFADARTFEMWIYPEASTGTIISGPGIEIQMSDLPAAVTPNSRWYHISLIGSKLYIDGIDSGVTITGGTGTGNKTYIGAKWNTSEKKMDEFFSGWIEEVRIWKTLLDIKEIRFMMNQRLDLSSKGEGEIVQGEVVPNLSINGSYLTQNINGENQNLHFDGSKTEPFYNVNWDDLISYYRLISAEPDPDLGIIPDTYKPVAGFSPNLALTGVNARLHNMTTHQQNTSPTPYFSFRDNQTWETDNTWARPNVWDTPNSNGIKNTPIEWNIARINHNIFSGNKNITMLGLLSETPGKELSVESIPNDHFIRISHYLLLDGNMDLEGESQLLQDHGSILDNKSSGWLEANQEGRMSSFNYNYWTSPVSNQGTANNSGFSLDTVLLNGDKENDPDDIKFLDGYFSADGPKSNPMIISNEWIWDFRGGDADVYGKWLHLGSDYLEIVGAGYSMKGTTGSAGLNDKQKYTFRGKPNNGNIPYDSLKLGNNQNYLVGNPYPSAIDAHEFLKDNLNDLPGNDGTNAKNENVFNGTLYYWDHFDGYTHILEEYIGGYAVYSLAGNIEAASSIDSRINDNQQDSPNGKPQRYIPVAQGFFLNSTSLTVFGQTYNFSGNIIFKNTQRVFETISGGNTTFKNQEGQNIKGQRNKTNEDNRTKIRVKFESPKGFHRQILVTKDEKTSNGFDIGYDAPLIENNIEDMYWWLGGHGFVIQGVPDFEKEQILPLAIKTKEGGEFKIKIDATENWPEGKELYLKDKTIDTIHDILKEDYIGKIEDAGEITDRFELIFFKEKALDPDDIINPDLPILDGIVGISYSRFDKQVKISNFDLLEVDKVMIFDLGGKLIQQFDELPTEKEIRLGMRPVRSGVYIVKVYCENGICNKKIIIE</sequence>
<dbReference type="Proteomes" id="UP000244174">
    <property type="component" value="Unassembled WGS sequence"/>
</dbReference>
<keyword evidence="2" id="KW-1015">Disulfide bond</keyword>
<feature type="domain" description="Ig-like" evidence="3">
    <location>
        <begin position="1279"/>
        <end position="1361"/>
    </location>
</feature>
<dbReference type="Gene3D" id="2.60.120.200">
    <property type="match status" value="1"/>
</dbReference>
<dbReference type="InterPro" id="IPR044023">
    <property type="entry name" value="Ig_7"/>
</dbReference>
<dbReference type="Gene3D" id="2.60.40.10">
    <property type="entry name" value="Immunoglobulins"/>
    <property type="match status" value="8"/>
</dbReference>
<dbReference type="OrthoDB" id="2582440at2"/>
<keyword evidence="5" id="KW-1185">Reference proteome</keyword>
<dbReference type="InterPro" id="IPR013783">
    <property type="entry name" value="Ig-like_fold"/>
</dbReference>
<name>A0A2T6AK77_9FLAO</name>
<gene>
    <name evidence="4" type="ORF">C8P64_0200</name>
</gene>
<dbReference type="Pfam" id="PF07679">
    <property type="entry name" value="I-set"/>
    <property type="match status" value="1"/>
</dbReference>
<dbReference type="InterPro" id="IPR003599">
    <property type="entry name" value="Ig_sub"/>
</dbReference>
<accession>A0A2T6AK77</accession>